<reference evidence="2" key="1">
    <citation type="submission" date="2020-08" db="EMBL/GenBank/DDBJ databases">
        <title>Chromosome-level assembly of Southern catfish (Silurus meridionalis) provides insights into visual adaptation to the nocturnal and benthic lifestyles.</title>
        <authorList>
            <person name="Zhang Y."/>
            <person name="Wang D."/>
            <person name="Peng Z."/>
        </authorList>
    </citation>
    <scope>NUCLEOTIDE SEQUENCE</scope>
    <source>
        <strain evidence="2">SWU-2019-XX</strain>
        <tissue evidence="2">Muscle</tissue>
    </source>
</reference>
<feature type="region of interest" description="Disordered" evidence="1">
    <location>
        <begin position="116"/>
        <end position="155"/>
    </location>
</feature>
<feature type="region of interest" description="Disordered" evidence="1">
    <location>
        <begin position="71"/>
        <end position="98"/>
    </location>
</feature>
<feature type="compositionally biased region" description="Basic and acidic residues" evidence="1">
    <location>
        <begin position="121"/>
        <end position="143"/>
    </location>
</feature>
<proteinExistence type="predicted"/>
<evidence type="ECO:0000313" key="2">
    <source>
        <dbReference type="EMBL" id="KAF7692484.1"/>
    </source>
</evidence>
<dbReference type="EMBL" id="JABFDY010000020">
    <property type="protein sequence ID" value="KAF7692484.1"/>
    <property type="molecule type" value="Genomic_DNA"/>
</dbReference>
<protein>
    <submittedName>
        <fullName evidence="2">Uncharacterized protein</fullName>
    </submittedName>
</protein>
<accession>A0A8T0ANY8</accession>
<sequence>MLSEETSGSVSFHSRLASVMAVLAQSAVAEVSKLYDDGLLVLRLEVCRKDSEIEALKRKLETLENELRLVKESQRSETSNLPLHLPPSLPPTPCSHRQDRVERAAQTNEHLSWKCQPATDAFDRKENNPAEEMRSQEILRKESAPSLTEPRASMEDLNQPQLCEEEFGPEFEEKTEQEKQEVTVDEGNVECVVIEDRETQPWPSIENGEENAEEPECSIVTEQDGHLLISSVWSVGGTSIPVGDVTMIDRVSVEEVRQQRMQQEQSRSEDGLTDLNPLRQLQHGTNAEVQPRLLLQSQTQEHVTPLNSSTNQMQGHEDFSLNNISIARVSCPFIELSISLWSSDSLHDVACSEDYISTNREWPLLPTDVKVHEV</sequence>
<comment type="caution">
    <text evidence="2">The sequence shown here is derived from an EMBL/GenBank/DDBJ whole genome shotgun (WGS) entry which is preliminary data.</text>
</comment>
<evidence type="ECO:0000313" key="3">
    <source>
        <dbReference type="Proteomes" id="UP000606274"/>
    </source>
</evidence>
<name>A0A8T0ANY8_SILME</name>
<dbReference type="Proteomes" id="UP000606274">
    <property type="component" value="Unassembled WGS sequence"/>
</dbReference>
<feature type="compositionally biased region" description="Pro residues" evidence="1">
    <location>
        <begin position="84"/>
        <end position="93"/>
    </location>
</feature>
<gene>
    <name evidence="2" type="ORF">HF521_010094</name>
</gene>
<organism evidence="2 3">
    <name type="scientific">Silurus meridionalis</name>
    <name type="common">Southern catfish</name>
    <name type="synonym">Silurus soldatovi meridionalis</name>
    <dbReference type="NCBI Taxonomy" id="175797"/>
    <lineage>
        <taxon>Eukaryota</taxon>
        <taxon>Metazoa</taxon>
        <taxon>Chordata</taxon>
        <taxon>Craniata</taxon>
        <taxon>Vertebrata</taxon>
        <taxon>Euteleostomi</taxon>
        <taxon>Actinopterygii</taxon>
        <taxon>Neopterygii</taxon>
        <taxon>Teleostei</taxon>
        <taxon>Ostariophysi</taxon>
        <taxon>Siluriformes</taxon>
        <taxon>Siluridae</taxon>
        <taxon>Silurus</taxon>
    </lineage>
</organism>
<evidence type="ECO:0000256" key="1">
    <source>
        <dbReference type="SAM" id="MobiDB-lite"/>
    </source>
</evidence>
<dbReference type="AlphaFoldDB" id="A0A8T0ANY8"/>
<keyword evidence="3" id="KW-1185">Reference proteome</keyword>